<dbReference type="InterPro" id="IPR023271">
    <property type="entry name" value="Aquaporin-like"/>
</dbReference>
<dbReference type="PRINTS" id="PR00783">
    <property type="entry name" value="MINTRINSICP"/>
</dbReference>
<name>A0A9W7B1R1_9STRA</name>
<sequence length="370" mass="40461">MLLLAQMLWLSEAITSFHLLFTLPILAYFFLPSNLKSTYRHEFLSTALMITLTFSPGKWTSSSSTAGAWALHVCGVVAADYMSGGAHVNPMVTTVMYTLGKESFEGAVAKVLSQVSSGYFTFVACARVSDYLGLTRFGGPEIPSTPAFGSAQGVVEACFWDEMTSSLLLMLAIFILNWELKFAPPKYETKFGFNISNPNYLIKQTLTALWIRFLIVFFGSAGPSINPMLATTWYIFSNGGGQDVHIDGAHLLVYWIAPILGGCAAAVLYVIYKNGEGHNDTFMGWSVPAKVNVQEARSKRVKKTQQTSSNTVVVNKDEDKKENAEDEQSSKTDEKVGAASIAVKKGEGKPMLGLGWMKFSKKSPKAQKAD</sequence>
<accession>A0A9W7B1R1</accession>
<protein>
    <recommendedName>
        <fullName evidence="9">Aquaporin-like protein</fullName>
    </recommendedName>
</protein>
<reference evidence="8" key="1">
    <citation type="journal article" date="2023" name="Commun. Biol.">
        <title>Genome analysis of Parmales, the sister group of diatoms, reveals the evolutionary specialization of diatoms from phago-mixotrophs to photoautotrophs.</title>
        <authorList>
            <person name="Ban H."/>
            <person name="Sato S."/>
            <person name="Yoshikawa S."/>
            <person name="Yamada K."/>
            <person name="Nakamura Y."/>
            <person name="Ichinomiya M."/>
            <person name="Sato N."/>
            <person name="Blanc-Mathieu R."/>
            <person name="Endo H."/>
            <person name="Kuwata A."/>
            <person name="Ogata H."/>
        </authorList>
    </citation>
    <scope>NUCLEOTIDE SEQUENCE [LARGE SCALE GENOMIC DNA]</scope>
    <source>
        <strain evidence="8">NIES 3701</strain>
    </source>
</reference>
<keyword evidence="8" id="KW-1185">Reference proteome</keyword>
<dbReference type="Gene3D" id="1.20.1080.10">
    <property type="entry name" value="Glycerol uptake facilitator protein"/>
    <property type="match status" value="1"/>
</dbReference>
<dbReference type="GO" id="GO:0016020">
    <property type="term" value="C:membrane"/>
    <property type="evidence" value="ECO:0007669"/>
    <property type="project" value="UniProtKB-SubCell"/>
</dbReference>
<comment type="caution">
    <text evidence="7">The sequence shown here is derived from an EMBL/GenBank/DDBJ whole genome shotgun (WGS) entry which is preliminary data.</text>
</comment>
<evidence type="ECO:0000256" key="6">
    <source>
        <dbReference type="SAM" id="Phobius"/>
    </source>
</evidence>
<dbReference type="OrthoDB" id="3222at2759"/>
<dbReference type="EMBL" id="BRXY01000235">
    <property type="protein sequence ID" value="GMH79492.1"/>
    <property type="molecule type" value="Genomic_DNA"/>
</dbReference>
<feature type="compositionally biased region" description="Polar residues" evidence="5">
    <location>
        <begin position="304"/>
        <end position="313"/>
    </location>
</feature>
<gene>
    <name evidence="7" type="ORF">TrST_g4548</name>
</gene>
<evidence type="ECO:0000313" key="7">
    <source>
        <dbReference type="EMBL" id="GMH79492.1"/>
    </source>
</evidence>
<keyword evidence="3 6" id="KW-1133">Transmembrane helix</keyword>
<organism evidence="7 8">
    <name type="scientific">Triparma strigata</name>
    <dbReference type="NCBI Taxonomy" id="1606541"/>
    <lineage>
        <taxon>Eukaryota</taxon>
        <taxon>Sar</taxon>
        <taxon>Stramenopiles</taxon>
        <taxon>Ochrophyta</taxon>
        <taxon>Bolidophyceae</taxon>
        <taxon>Parmales</taxon>
        <taxon>Triparmaceae</taxon>
        <taxon>Triparma</taxon>
    </lineage>
</organism>
<evidence type="ECO:0000256" key="2">
    <source>
        <dbReference type="ARBA" id="ARBA00022692"/>
    </source>
</evidence>
<proteinExistence type="predicted"/>
<feature type="transmembrane region" description="Helical" evidence="6">
    <location>
        <begin position="209"/>
        <end position="236"/>
    </location>
</feature>
<dbReference type="InterPro" id="IPR000425">
    <property type="entry name" value="MIP"/>
</dbReference>
<keyword evidence="4 6" id="KW-0472">Membrane</keyword>
<comment type="subcellular location">
    <subcellularLocation>
        <location evidence="1">Membrane</location>
        <topology evidence="1">Multi-pass membrane protein</topology>
    </subcellularLocation>
</comment>
<dbReference type="AlphaFoldDB" id="A0A9W7B1R1"/>
<evidence type="ECO:0000256" key="5">
    <source>
        <dbReference type="SAM" id="MobiDB-lite"/>
    </source>
</evidence>
<feature type="compositionally biased region" description="Basic and acidic residues" evidence="5">
    <location>
        <begin position="315"/>
        <end position="336"/>
    </location>
</feature>
<evidence type="ECO:0000256" key="4">
    <source>
        <dbReference type="ARBA" id="ARBA00023136"/>
    </source>
</evidence>
<dbReference type="GO" id="GO:0015267">
    <property type="term" value="F:channel activity"/>
    <property type="evidence" value="ECO:0007669"/>
    <property type="project" value="InterPro"/>
</dbReference>
<evidence type="ECO:0000313" key="8">
    <source>
        <dbReference type="Proteomes" id="UP001165085"/>
    </source>
</evidence>
<evidence type="ECO:0008006" key="9">
    <source>
        <dbReference type="Google" id="ProtNLM"/>
    </source>
</evidence>
<evidence type="ECO:0000256" key="1">
    <source>
        <dbReference type="ARBA" id="ARBA00004141"/>
    </source>
</evidence>
<keyword evidence="2 6" id="KW-0812">Transmembrane</keyword>
<dbReference type="SUPFAM" id="SSF81338">
    <property type="entry name" value="Aquaporin-like"/>
    <property type="match status" value="1"/>
</dbReference>
<feature type="transmembrane region" description="Helical" evidence="6">
    <location>
        <begin position="6"/>
        <end position="31"/>
    </location>
</feature>
<feature type="region of interest" description="Disordered" evidence="5">
    <location>
        <begin position="298"/>
        <end position="340"/>
    </location>
</feature>
<dbReference type="Proteomes" id="UP001165085">
    <property type="component" value="Unassembled WGS sequence"/>
</dbReference>
<feature type="transmembrane region" description="Helical" evidence="6">
    <location>
        <begin position="251"/>
        <end position="272"/>
    </location>
</feature>
<evidence type="ECO:0000256" key="3">
    <source>
        <dbReference type="ARBA" id="ARBA00022989"/>
    </source>
</evidence>